<evidence type="ECO:0000256" key="3">
    <source>
        <dbReference type="ARBA" id="ARBA00022692"/>
    </source>
</evidence>
<reference evidence="21" key="1">
    <citation type="submission" date="2025-08" db="UniProtKB">
        <authorList>
            <consortium name="RefSeq"/>
        </authorList>
    </citation>
    <scope>IDENTIFICATION</scope>
    <source>
        <tissue evidence="21">Blood</tissue>
    </source>
</reference>
<dbReference type="GO" id="GO:0045296">
    <property type="term" value="F:cadherin binding"/>
    <property type="evidence" value="ECO:0007669"/>
    <property type="project" value="TreeGrafter"/>
</dbReference>
<feature type="domain" description="Cadherin" evidence="19">
    <location>
        <begin position="682"/>
        <end position="782"/>
    </location>
</feature>
<feature type="domain" description="Cadherin" evidence="19">
    <location>
        <begin position="1856"/>
        <end position="1965"/>
    </location>
</feature>
<dbReference type="FunFam" id="2.60.40.60:FF:000060">
    <property type="entry name" value="Putative cadherin-23"/>
    <property type="match status" value="3"/>
</dbReference>
<dbReference type="PANTHER" id="PTHR24027:SF438">
    <property type="entry name" value="CADHERIN 23"/>
    <property type="match status" value="1"/>
</dbReference>
<evidence type="ECO:0000256" key="2">
    <source>
        <dbReference type="ARBA" id="ARBA00022475"/>
    </source>
</evidence>
<keyword evidence="20" id="KW-1185">Reference proteome</keyword>
<dbReference type="GO" id="GO:0005509">
    <property type="term" value="F:calcium ion binding"/>
    <property type="evidence" value="ECO:0007669"/>
    <property type="project" value="UniProtKB-UniRule"/>
</dbReference>
<gene>
    <name evidence="21" type="primary">CDH23</name>
</gene>
<dbReference type="FunFam" id="2.60.40.60:FF:000172">
    <property type="entry name" value="cadherin-23 isoform X1"/>
    <property type="match status" value="1"/>
</dbReference>
<evidence type="ECO:0000256" key="7">
    <source>
        <dbReference type="ARBA" id="ARBA00022740"/>
    </source>
</evidence>
<feature type="domain" description="Cadherin" evidence="19">
    <location>
        <begin position="1000"/>
        <end position="1111"/>
    </location>
</feature>
<evidence type="ECO:0000256" key="15">
    <source>
        <dbReference type="ARBA" id="ARBA00081619"/>
    </source>
</evidence>
<evidence type="ECO:0000256" key="5">
    <source>
        <dbReference type="ARBA" id="ARBA00022729"/>
    </source>
</evidence>
<feature type="domain" description="Cadherin" evidence="19">
    <location>
        <begin position="354"/>
        <end position="457"/>
    </location>
</feature>
<feature type="domain" description="Cadherin" evidence="19">
    <location>
        <begin position="2291"/>
        <end position="2395"/>
    </location>
</feature>
<dbReference type="FunFam" id="2.60.40.60:FF:000155">
    <property type="entry name" value="cadherin-23 isoform X1"/>
    <property type="match status" value="1"/>
</dbReference>
<keyword evidence="11 18" id="KW-0472">Membrane</keyword>
<evidence type="ECO:0000256" key="11">
    <source>
        <dbReference type="ARBA" id="ARBA00023136"/>
    </source>
</evidence>
<dbReference type="CTD" id="64072"/>
<feature type="region of interest" description="Disordered" evidence="17">
    <location>
        <begin position="3479"/>
        <end position="3501"/>
    </location>
</feature>
<evidence type="ECO:0000256" key="12">
    <source>
        <dbReference type="ARBA" id="ARBA00023180"/>
    </source>
</evidence>
<feature type="compositionally biased region" description="Polar residues" evidence="17">
    <location>
        <begin position="71"/>
        <end position="84"/>
    </location>
</feature>
<feature type="domain" description="Cadherin" evidence="19">
    <location>
        <begin position="2073"/>
        <end position="2180"/>
    </location>
</feature>
<feature type="domain" description="Cadherin" evidence="19">
    <location>
        <begin position="3072"/>
        <end position="3200"/>
    </location>
</feature>
<dbReference type="InterPro" id="IPR039808">
    <property type="entry name" value="Cadherin"/>
</dbReference>
<evidence type="ECO:0000256" key="1">
    <source>
        <dbReference type="ARBA" id="ARBA00004251"/>
    </source>
</evidence>
<dbReference type="FunFam" id="2.60.40.60:FF:000104">
    <property type="entry name" value="cadherin-23 isoform X1"/>
    <property type="match status" value="1"/>
</dbReference>
<keyword evidence="7" id="KW-1009">Hearing</keyword>
<feature type="domain" description="Cadherin" evidence="19">
    <location>
        <begin position="1217"/>
        <end position="1323"/>
    </location>
</feature>
<evidence type="ECO:0000313" key="21">
    <source>
        <dbReference type="RefSeq" id="XP_054839923.1"/>
    </source>
</evidence>
<dbReference type="InterPro" id="IPR020894">
    <property type="entry name" value="Cadherin_CS"/>
</dbReference>
<evidence type="ECO:0000256" key="18">
    <source>
        <dbReference type="SAM" id="Phobius"/>
    </source>
</evidence>
<dbReference type="FunFam" id="2.60.40.60:FF:000228">
    <property type="entry name" value="Cadherin 23"/>
    <property type="match status" value="1"/>
</dbReference>
<dbReference type="FunFam" id="2.60.40.60:FF:000160">
    <property type="entry name" value="cadherin-23 isoform X1"/>
    <property type="match status" value="1"/>
</dbReference>
<keyword evidence="12" id="KW-0325">Glycoprotein</keyword>
<dbReference type="RefSeq" id="XP_054839923.1">
    <property type="nucleotide sequence ID" value="XM_054983948.1"/>
</dbReference>
<feature type="domain" description="Cadherin" evidence="19">
    <location>
        <begin position="1439"/>
        <end position="1534"/>
    </location>
</feature>
<keyword evidence="9" id="KW-0130">Cell adhesion</keyword>
<keyword evidence="3 18" id="KW-0812">Transmembrane</keyword>
<evidence type="ECO:0000256" key="16">
    <source>
        <dbReference type="PROSITE-ProRule" id="PRU00043"/>
    </source>
</evidence>
<evidence type="ECO:0000256" key="14">
    <source>
        <dbReference type="ARBA" id="ARBA00069624"/>
    </source>
</evidence>
<dbReference type="Proteomes" id="UP001190640">
    <property type="component" value="Chromosome 6"/>
</dbReference>
<dbReference type="GO" id="GO:0007605">
    <property type="term" value="P:sensory perception of sound"/>
    <property type="evidence" value="ECO:0007669"/>
    <property type="project" value="UniProtKB-KW"/>
</dbReference>
<keyword evidence="8 16" id="KW-0106">Calcium</keyword>
<feature type="domain" description="Cadherin" evidence="19">
    <location>
        <begin position="2835"/>
        <end position="2943"/>
    </location>
</feature>
<dbReference type="FunFam" id="2.60.40.60:FF:000203">
    <property type="entry name" value="Cadherin 23"/>
    <property type="match status" value="1"/>
</dbReference>
<feature type="domain" description="Cadherin" evidence="19">
    <location>
        <begin position="263"/>
        <end position="353"/>
    </location>
</feature>
<feature type="domain" description="Cadherin" evidence="19">
    <location>
        <begin position="2731"/>
        <end position="2832"/>
    </location>
</feature>
<dbReference type="Pfam" id="PF00028">
    <property type="entry name" value="Cadherin"/>
    <property type="match status" value="25"/>
</dbReference>
<feature type="domain" description="Cadherin" evidence="19">
    <location>
        <begin position="2396"/>
        <end position="2514"/>
    </location>
</feature>
<comment type="function">
    <text evidence="13">Cadherins are calcium-dependent cell adhesion proteins. They preferentially interact with themselves in a homophilic manner in connecting cells. CDH23 is required for establishing and/or maintaining the proper organization of the stereocilia bundle of hair cells in the cochlea and the vestibule during late embryonic/early postnatal development. It is part of the functional network formed by USH1C, USH1G, CDH23 and MYO7A that mediates mechanotransduction in cochlear hair cells. Required for normal hearing.</text>
</comment>
<evidence type="ECO:0000256" key="9">
    <source>
        <dbReference type="ARBA" id="ARBA00022889"/>
    </source>
</evidence>
<dbReference type="Gene3D" id="2.60.40.60">
    <property type="entry name" value="Cadherins"/>
    <property type="match status" value="27"/>
</dbReference>
<organism evidence="20 21">
    <name type="scientific">Eublepharis macularius</name>
    <name type="common">Leopard gecko</name>
    <name type="synonym">Cyrtodactylus macularius</name>
    <dbReference type="NCBI Taxonomy" id="481883"/>
    <lineage>
        <taxon>Eukaryota</taxon>
        <taxon>Metazoa</taxon>
        <taxon>Chordata</taxon>
        <taxon>Craniata</taxon>
        <taxon>Vertebrata</taxon>
        <taxon>Euteleostomi</taxon>
        <taxon>Lepidosauria</taxon>
        <taxon>Squamata</taxon>
        <taxon>Bifurcata</taxon>
        <taxon>Gekkota</taxon>
        <taxon>Eublepharidae</taxon>
        <taxon>Eublepharinae</taxon>
        <taxon>Eublepharis</taxon>
    </lineage>
</organism>
<feature type="transmembrane region" description="Helical" evidence="18">
    <location>
        <begin position="3292"/>
        <end position="3315"/>
    </location>
</feature>
<feature type="domain" description="Cadherin" evidence="19">
    <location>
        <begin position="1112"/>
        <end position="1216"/>
    </location>
</feature>
<feature type="domain" description="Cadherin" evidence="19">
    <location>
        <begin position="2181"/>
        <end position="2290"/>
    </location>
</feature>
<feature type="domain" description="Cadherin" evidence="19">
    <location>
        <begin position="1750"/>
        <end position="1855"/>
    </location>
</feature>
<dbReference type="FunFam" id="2.60.40.60:FF:000807">
    <property type="entry name" value="Uncharacterized protein"/>
    <property type="match status" value="1"/>
</dbReference>
<feature type="domain" description="Cadherin" evidence="19">
    <location>
        <begin position="1641"/>
        <end position="1748"/>
    </location>
</feature>
<dbReference type="GO" id="GO:0008013">
    <property type="term" value="F:beta-catenin binding"/>
    <property type="evidence" value="ECO:0007669"/>
    <property type="project" value="TreeGrafter"/>
</dbReference>
<accession>A0AA97JJE4</accession>
<evidence type="ECO:0000256" key="13">
    <source>
        <dbReference type="ARBA" id="ARBA00057485"/>
    </source>
</evidence>
<sequence>MVLKHLTSVLYCKQKQINENLFELDISIRNQPGYKYFCKRKQVVYNSQLVSLKSQKDKKLPSLMHVAGHRNNLSSNTVNLSQHTATEERARRSSPPPPQLQRATHPAPPRQPPSRGEAPKVAERLLRRRRARQECSGARQVGKAALCGRRLLRRGTEEGGWITDGEPWQRRRPRVRGGEQGTGGGEGARLWVAQTWRTSLSRRLRWPTEGFLSREESRATRVSLRPPRRLLSRQLRAPARVSGRLSNRLPYFINYFFDTYLLINEDTPVGSSVTQLLARDLDNDPLVFGVVGEEASRFFAVESMTGVVWLRQPLDRETKSEFTVEFSVSDSQGVIKGSVNIQVGDVNDNAPRFHNQPYSVRIPENTPVGTPIFIVNATDPDQGAGGSVLYSFQPPSNFFVIDSGRGIVSVIRALDYEVTQAYQLQVNATDQDKTKPLSTLANLAITITDIQDMDPVFINLPYSTNIYENSPPGTTVRMITAIDQDKGRPRGIGYTIVSGNTNSLFALDYISGALTLNGPLDRENPFYSAGFILTVKGTELNDDRSPSNATVITTFNILVIDINDNAPEFNSSEYSVAIPELAQVGFALPLFIQVQDKDEDLGLNSIFEVYLVGNNSNHFIISPTSIQGKADIRIRVAVPLDFEAISRYEFALFANESVPDHVGFARVKINLINENDNRPIFSQVMYNISLFENVTMGTIVLKVLATDNDVGSYGKVKYYFSDDPDRFSLDKDTGVITLIARLDFETTQRYTLTVIARDGGGEETTGRVRINVLDVNDNIPTFQKELYLGALRENEPSVTQVVRVRASDEDSPPNNQVTYSIVHASAFQSYFDIILSEGYGVISVIRPLDYEQVPNGVIYLVIMAKDAGIPALNSTVPITIEVFDENDNPPTFSKPSYVITVMEDIMAGATVLFLNATDLDRSREYGQESIIYSLEGSSHFRINARSGEITTTSLLDREAKSEYILIVRAVDGGVGHNQKTGIATVNITLLDINDNYPVWKDEPYFINLVEMTPPNSDVTTVAAFDPDLAENGSLVYSIRPPNKFYSLNSTTGKIRTTGVILDRENPNPQEAELMRKIVVSVTDRGRPPLRATSSATVFVNLLDLNDNDPTFHNLPFITEIPEGLPSGSSVFQVVAIDLDEGLNGQVTYRMQVGMPRMDFLINSSSGLISSTAVLDRERIAEYYLRVVASDAGVPSKSSTSTLTVRVLDVNDENPTFFPAVYNVSLPENIPRDFKVVRLNCTDADVGLNAELSYFITGGNQDGKFSVGFRDGVVRTVVSLDRETVPSYTLILEAIDNGPTGKRRTGTAAVHVTVLDVNDNRPIFLQSSYEATVPEDIPDYSSIVQVKATDADEGVNGRVWYRILKGNNYNNFRINPSSGLVMRGLRPVDRERNSSHVLEVEAYNSEQGPMRSSVRVIVYVEDVNDEVPVFTQRQYNRLGLRETAGIGTSVAVVRATDRDTGNGGLVNYKIESGSEGKFEIDESTGLITTIDYLDYETKTSYLMNVSATDQAPPQNQGFCNVYVSLLNEMDEAVQFSNVTYEAVITENIPLGSEVLRVQARSIDNLNQITYKFDPNTNAQALSLFKINGITGVITVKGQVDREKGDFYTLTVVADDGGPKLDSTVKVTITILDENDNSPQFDITSDSSVSVAEDSSVGRRIALVLARDPDAGSHGQVAFSIVSGNIGRAFEIHTTNNTCGEVFVARLLDRELIEHYTLKIQAADKGIPPRKKDHTLRVNILDVNDNPPVIANPYGYNVSVNENVGGGTAVAQVRATDRDSGLNSVLSYYIINGNEEMTFRMDRVTGEIATRPSPPDRERQQFYQLVVVVEDEGNPALSATTTVYVTILDENDNAPLFQQQQYEVTLDEGPGTLNAILITISAVDLDEGLNGTVTYAVTEGNILGTFHINSTMGQIRTVKELDYEISHGRYTLIVTATDQCPIPSRRLTSTTTVLVNLNDINDNQPTFPRSYEGPFDITEGQPGPRVWTFLAHDGDSGPSGQVEYNIITGDPLGEFVISPVEGELRVRKDAELDRENIAFYNLTITAKDRGVPPLSSTVMVGVRVLDINDNDPVLLNLPMNLTLSENAPVSSLVTRIFANDADSGRNSLLTFSITAGNTDNAFYINGTTGIIYVNRPLDRELVPEYRLTVTVKDNPENARNARRDFDLLVISVADENDNHPLFTQSSYQAEVLENSPPGTHITVLNGPIIALDSDQGVNAVVTYQLLGLAMDLFTINNRTGVILVKPGRLIDREAFLNPVLEFLLLAMDVGKLNSTARLTVTILDDNDNSPVFHPAMLTVHVLENISPGFSVLQVTATDMDNGINQQLSYRIESGAQDKFLINTNTGVISVANTTIDREEKDNYRLTVVAMDKGTPPLSGTATVSILIDDINDSQPEFINPIQTVSVPESATVGTIVAEVTAIDRDLNPQLEYYLIEILAKDDTDALVPNQQGAFAVDFRTGAVKVKSTLNRELVATYEVTISVFDNASDVVDRSVSVPNAKLTVNVLDVNDNAPRFRPFGATFFTERILEGATPGTTLISVSAVDPDKGANGQITYELLNLTPEGYVQLEDISAGKVLSNRTVDYEEVQWLNFTVRASDNGSPRRSADIPVYLEIVDVNDNNPIFSQPSYQKPVFEDIPLGSVILRVRATDADSGRFALLQYSLGDGEGKFGINPNTGDIYILSALDREKKDHYTLTAVARDNPGDISSNRRENSVQVLITVLDINDYRPQFAKKQFSTSVYENEPAGTSVITMTATDLDEGDNGMVTYNIEGPGVEAFKIHKDSGLITTRRRLQSYERFNLTVVATDKGSPPLWGTTMLQVDVIDINDNRPTFVRPPNGTILHIKEEIPLRSNVYEVYATDKDEGLNGAVQYNLLKTGAGNKDWEHFSIDSNSGLIQTAMRLDREKQAVYSLIIVACDQGQPPYETMQPLQVALDDIDDNEPVFLRPPRGSPPYQVLSVPEHSRPGTVVGNVTGAVDADEGSNAIVYYFIAAGNKENNFQLSREGKLQVLRDMDREKEAFYSIIVKASSNRNWAPPRGHRAARFQAMDLSTDPTLQDVRIFLDDINDQPPRFTKSEYTAGVATDAKVGSELIKLTALDADVGNNSLVLYSILGIRYIKQHSNDSEDVANIFSIGNLDGILRTFDLFTAYNPGYFVVDVMASDLAGHNDTAVVGIYILRDDQRVKIIINEIPDKVRQFEEEFISLLSNITGAIVNTDDVQFHVDKKGRVNFAQTELLIHVVNRETNRILDVERVIQMIDENKEQLRNLFRNYNVLDVQPAITARAPDDLSALQMAIIILAILLFLAAMLFILMNWYYRTAHKRKLKAIVAGSTGNRGFMDIMDMPNTNKYSFDGANPVWLDPFCRNLELAAQAEHEDDLPENLSEITDLWNSPARTHGTFGREPSAAKPSDDRYLRAAIQEYDNIAKLGQIMREGPIKGSLLKVVLDDYLRLKRLLAERMVHKATASHGDQSSVSELIQNDLDDDDDQRSPSQGSLRFRHKQPIELKGPDGIHVVHGSTGTLLTSDLNSLPEDDQKVLGRSLETLTADGGAYCDRNARTESAKSTPMHKMREVIMESPLEITEL</sequence>
<feature type="domain" description="Cadherin" evidence="19">
    <location>
        <begin position="783"/>
        <end position="892"/>
    </location>
</feature>
<keyword evidence="10 18" id="KW-1133">Transmembrane helix</keyword>
<dbReference type="SUPFAM" id="SSF49313">
    <property type="entry name" value="Cadherin-like"/>
    <property type="match status" value="27"/>
</dbReference>
<feature type="domain" description="Cadherin" evidence="19">
    <location>
        <begin position="570"/>
        <end position="681"/>
    </location>
</feature>
<feature type="region of interest" description="Disordered" evidence="17">
    <location>
        <begin position="69"/>
        <end position="119"/>
    </location>
</feature>
<evidence type="ECO:0000256" key="4">
    <source>
        <dbReference type="ARBA" id="ARBA00022723"/>
    </source>
</evidence>
<dbReference type="PROSITE" id="PS50268">
    <property type="entry name" value="CADHERIN_2"/>
    <property type="match status" value="27"/>
</dbReference>
<dbReference type="FunFam" id="2.60.40.60:FF:000020">
    <property type="entry name" value="Dachsous cadherin-related 1b"/>
    <property type="match status" value="2"/>
</dbReference>
<dbReference type="KEGG" id="emc:129332722"/>
<dbReference type="FunFam" id="2.60.40.60:FF:000146">
    <property type="entry name" value="cadherin-23 isoform X1"/>
    <property type="match status" value="1"/>
</dbReference>
<feature type="domain" description="Cadherin" evidence="19">
    <location>
        <begin position="2624"/>
        <end position="2730"/>
    </location>
</feature>
<dbReference type="FunFam" id="2.60.40.60:FF:000100">
    <property type="entry name" value="protocadherin Fat 2"/>
    <property type="match status" value="1"/>
</dbReference>
<evidence type="ECO:0000256" key="17">
    <source>
        <dbReference type="SAM" id="MobiDB-lite"/>
    </source>
</evidence>
<dbReference type="FunFam" id="2.60.40.60:FF:000141">
    <property type="entry name" value="Cadherin 23"/>
    <property type="match status" value="1"/>
</dbReference>
<evidence type="ECO:0000256" key="8">
    <source>
        <dbReference type="ARBA" id="ARBA00022837"/>
    </source>
</evidence>
<dbReference type="FunFam" id="2.60.40.60:FF:000147">
    <property type="entry name" value="Cadherin 23"/>
    <property type="match status" value="1"/>
</dbReference>
<dbReference type="FunFam" id="2.60.40.60:FF:000164">
    <property type="entry name" value="cadherin-23 isoform X1"/>
    <property type="match status" value="1"/>
</dbReference>
<evidence type="ECO:0000256" key="6">
    <source>
        <dbReference type="ARBA" id="ARBA00022737"/>
    </source>
</evidence>
<dbReference type="FunFam" id="2.60.40.60:FF:000098">
    <property type="entry name" value="cadherin-23 isoform X1"/>
    <property type="match status" value="1"/>
</dbReference>
<feature type="domain" description="Cadherin" evidence="19">
    <location>
        <begin position="2518"/>
        <end position="2623"/>
    </location>
</feature>
<feature type="domain" description="Cadherin" evidence="19">
    <location>
        <begin position="1535"/>
        <end position="1639"/>
    </location>
</feature>
<dbReference type="FunFam" id="2.60.40.60:FF:000156">
    <property type="entry name" value="cadherin-23 isoform X1"/>
    <property type="match status" value="1"/>
</dbReference>
<feature type="domain" description="Cadherin" evidence="19">
    <location>
        <begin position="2950"/>
        <end position="3071"/>
    </location>
</feature>
<dbReference type="FunFam" id="2.60.40.60:FF:000173">
    <property type="entry name" value="Cadherin 23"/>
    <property type="match status" value="2"/>
</dbReference>
<feature type="domain" description="Cadherin" evidence="19">
    <location>
        <begin position="893"/>
        <end position="1005"/>
    </location>
</feature>
<evidence type="ECO:0000256" key="10">
    <source>
        <dbReference type="ARBA" id="ARBA00022989"/>
    </source>
</evidence>
<dbReference type="PRINTS" id="PR00205">
    <property type="entry name" value="CADHERIN"/>
</dbReference>
<dbReference type="PROSITE" id="PS00232">
    <property type="entry name" value="CADHERIN_1"/>
    <property type="match status" value="11"/>
</dbReference>
<dbReference type="GO" id="GO:0007156">
    <property type="term" value="P:homophilic cell adhesion via plasma membrane adhesion molecules"/>
    <property type="evidence" value="ECO:0007669"/>
    <property type="project" value="InterPro"/>
</dbReference>
<dbReference type="GeneID" id="129332722"/>
<feature type="domain" description="Cadherin" evidence="19">
    <location>
        <begin position="458"/>
        <end position="569"/>
    </location>
</feature>
<dbReference type="GO" id="GO:0016342">
    <property type="term" value="C:catenin complex"/>
    <property type="evidence" value="ECO:0007669"/>
    <property type="project" value="TreeGrafter"/>
</dbReference>
<keyword evidence="5" id="KW-0732">Signal</keyword>
<dbReference type="FunFam" id="2.60.40.60:FF:000130">
    <property type="entry name" value="cadherin-23 isoform X1"/>
    <property type="match status" value="1"/>
</dbReference>
<dbReference type="InterPro" id="IPR015919">
    <property type="entry name" value="Cadherin-like_sf"/>
</dbReference>
<evidence type="ECO:0000313" key="20">
    <source>
        <dbReference type="Proteomes" id="UP001190640"/>
    </source>
</evidence>
<dbReference type="FunFam" id="2.60.40.60:FF:000206">
    <property type="entry name" value="cadherin-23 isoform X1"/>
    <property type="match status" value="1"/>
</dbReference>
<dbReference type="FunFam" id="2.60.40.60:FF:000135">
    <property type="entry name" value="cadherin-23 isoform X1"/>
    <property type="match status" value="1"/>
</dbReference>
<keyword evidence="4" id="KW-0479">Metal-binding</keyword>
<feature type="domain" description="Cadherin" evidence="19">
    <location>
        <begin position="1324"/>
        <end position="1429"/>
    </location>
</feature>
<name>A0AA97JJE4_EUBMA</name>
<dbReference type="FunFam" id="2.60.40.60:FF:000175">
    <property type="entry name" value="cadherin-23 isoform X1"/>
    <property type="match status" value="1"/>
</dbReference>
<dbReference type="FunFam" id="2.60.40.60:FF:000142">
    <property type="entry name" value="Cadherin 23"/>
    <property type="match status" value="1"/>
</dbReference>
<dbReference type="PANTHER" id="PTHR24027">
    <property type="entry name" value="CADHERIN-23"/>
    <property type="match status" value="1"/>
</dbReference>
<feature type="region of interest" description="Disordered" evidence="17">
    <location>
        <begin position="162"/>
        <end position="186"/>
    </location>
</feature>
<evidence type="ECO:0000259" key="19">
    <source>
        <dbReference type="PROSITE" id="PS50268"/>
    </source>
</evidence>
<dbReference type="GO" id="GO:0016477">
    <property type="term" value="P:cell migration"/>
    <property type="evidence" value="ECO:0007669"/>
    <property type="project" value="TreeGrafter"/>
</dbReference>
<protein>
    <recommendedName>
        <fullName evidence="14">Cadherin-23</fullName>
    </recommendedName>
    <alternativeName>
        <fullName evidence="15">Otocadherin</fullName>
    </alternativeName>
</protein>
<feature type="domain" description="Cadherin" evidence="19">
    <location>
        <begin position="1980"/>
        <end position="2072"/>
    </location>
</feature>
<proteinExistence type="predicted"/>
<keyword evidence="2" id="KW-1003">Cell membrane</keyword>
<keyword evidence="6" id="KW-0677">Repeat</keyword>
<comment type="subcellular location">
    <subcellularLocation>
        <location evidence="1">Cell membrane</location>
        <topology evidence="1">Single-pass type I membrane protein</topology>
    </subcellularLocation>
</comment>
<dbReference type="FunFam" id="2.60.40.60:FF:000166">
    <property type="entry name" value="cadherin-23 isoform X1"/>
    <property type="match status" value="1"/>
</dbReference>
<dbReference type="CDD" id="cd11304">
    <property type="entry name" value="Cadherin_repeat"/>
    <property type="match status" value="27"/>
</dbReference>
<dbReference type="InterPro" id="IPR002126">
    <property type="entry name" value="Cadherin-like_dom"/>
</dbReference>
<dbReference type="SMART" id="SM00112">
    <property type="entry name" value="CA"/>
    <property type="match status" value="27"/>
</dbReference>